<sequence>MEELQVQMENIITEWQTNGYLKPGMCFLIGCSTSEVIGEKIGTTGSEEVAEIIFAALKKLQATTGIELAFQCCEHLNRAIVVERKVMEQQLAQEVSVVPVKRAGGSMAGHAYRHLSDPVVIENIKADVGMDIGETMIGMHIKHVAVPLRLDNCQLGQARVNAAYSRPKLIGGSRAAYSL</sequence>
<dbReference type="RefSeq" id="WP_268780424.1">
    <property type="nucleotide sequence ID" value="NZ_JAPRAT010000020.1"/>
</dbReference>
<keyword evidence="3" id="KW-1185">Reference proteome</keyword>
<evidence type="ECO:0000256" key="1">
    <source>
        <dbReference type="HAMAP-Rule" id="MF_00800"/>
    </source>
</evidence>
<gene>
    <name evidence="2" type="ORF">OWO01_10555</name>
</gene>
<comment type="similarity">
    <text evidence="1">Belongs to the UPF0340 family.</text>
</comment>
<comment type="caution">
    <text evidence="2">The sequence shown here is derived from an EMBL/GenBank/DDBJ whole genome shotgun (WGS) entry which is preliminary data.</text>
</comment>
<dbReference type="AlphaFoldDB" id="A0A9J6RE85"/>
<dbReference type="SUPFAM" id="SSF110710">
    <property type="entry name" value="TTHA0583/YokD-like"/>
    <property type="match status" value="1"/>
</dbReference>
<dbReference type="PIRSF" id="PIRSF007510">
    <property type="entry name" value="UCP007510"/>
    <property type="match status" value="1"/>
</dbReference>
<name>A0A9J6RE85_9BACI</name>
<proteinExistence type="inferred from homology"/>
<evidence type="ECO:0000313" key="3">
    <source>
        <dbReference type="Proteomes" id="UP001084197"/>
    </source>
</evidence>
<dbReference type="InterPro" id="IPR028345">
    <property type="entry name" value="Antibiotic_NAT-like"/>
</dbReference>
<evidence type="ECO:0000313" key="2">
    <source>
        <dbReference type="EMBL" id="MCZ0703660.1"/>
    </source>
</evidence>
<dbReference type="EMBL" id="JAPRAT010000020">
    <property type="protein sequence ID" value="MCZ0703660.1"/>
    <property type="molecule type" value="Genomic_DNA"/>
</dbReference>
<protein>
    <recommendedName>
        <fullName evidence="1">UPF0340 protein OWO01_10555</fullName>
    </recommendedName>
</protein>
<reference evidence="2" key="1">
    <citation type="submission" date="2022-11" db="EMBL/GenBank/DDBJ databases">
        <title>WGS of Natronobacillus azotifigens 24KS-1, an anaerobic diazotrophic haloalkaliphile from soda-rich habitats.</title>
        <authorList>
            <person name="Sorokin D.Y."/>
            <person name="Merkel A.Y."/>
        </authorList>
    </citation>
    <scope>NUCLEOTIDE SEQUENCE</scope>
    <source>
        <strain evidence="2">24KS-1</strain>
    </source>
</reference>
<organism evidence="2 3">
    <name type="scientific">Natronobacillus azotifigens</name>
    <dbReference type="NCBI Taxonomy" id="472978"/>
    <lineage>
        <taxon>Bacteria</taxon>
        <taxon>Bacillati</taxon>
        <taxon>Bacillota</taxon>
        <taxon>Bacilli</taxon>
        <taxon>Bacillales</taxon>
        <taxon>Bacillaceae</taxon>
        <taxon>Natronobacillus</taxon>
    </lineage>
</organism>
<accession>A0A9J6RE85</accession>
<dbReference type="Gene3D" id="3.40.50.10360">
    <property type="entry name" value="Hypothetical protein TT1679"/>
    <property type="match status" value="1"/>
</dbReference>
<dbReference type="Pfam" id="PF04260">
    <property type="entry name" value="DUF436"/>
    <property type="match status" value="1"/>
</dbReference>
<dbReference type="HAMAP" id="MF_00800">
    <property type="entry name" value="UPF0340"/>
    <property type="match status" value="1"/>
</dbReference>
<dbReference type="InterPro" id="IPR006340">
    <property type="entry name" value="DUF436"/>
</dbReference>
<dbReference type="Proteomes" id="UP001084197">
    <property type="component" value="Unassembled WGS sequence"/>
</dbReference>
<dbReference type="NCBIfam" id="TIGR01440">
    <property type="entry name" value="TIGR01440 family protein"/>
    <property type="match status" value="1"/>
</dbReference>